<dbReference type="SMART" id="SM00245">
    <property type="entry name" value="TSPc"/>
    <property type="match status" value="1"/>
</dbReference>
<dbReference type="Gene3D" id="3.30.750.44">
    <property type="match status" value="1"/>
</dbReference>
<dbReference type="PANTHER" id="PTHR32060">
    <property type="entry name" value="TAIL-SPECIFIC PROTEASE"/>
    <property type="match status" value="1"/>
</dbReference>
<dbReference type="InterPro" id="IPR029045">
    <property type="entry name" value="ClpP/crotonase-like_dom_sf"/>
</dbReference>
<dbReference type="PANTHER" id="PTHR32060:SF30">
    <property type="entry name" value="CARBOXY-TERMINAL PROCESSING PROTEASE CTPA"/>
    <property type="match status" value="1"/>
</dbReference>
<evidence type="ECO:0000313" key="2">
    <source>
        <dbReference type="EMBL" id="VVV03786.1"/>
    </source>
</evidence>
<feature type="domain" description="Tail specific protease" evidence="1">
    <location>
        <begin position="229"/>
        <end position="430"/>
    </location>
</feature>
<dbReference type="Pfam" id="PF03572">
    <property type="entry name" value="Peptidase_S41"/>
    <property type="match status" value="1"/>
</dbReference>
<dbReference type="Gene3D" id="3.90.226.10">
    <property type="entry name" value="2-enoyl-CoA Hydratase, Chain A, domain 1"/>
    <property type="match status" value="1"/>
</dbReference>
<dbReference type="GO" id="GO:0006508">
    <property type="term" value="P:proteolysis"/>
    <property type="evidence" value="ECO:0007669"/>
    <property type="project" value="InterPro"/>
</dbReference>
<protein>
    <recommendedName>
        <fullName evidence="1">Tail specific protease domain-containing protein</fullName>
    </recommendedName>
</protein>
<sequence>MLQRYIAVISLLFVLFPPLLLANNSNQNETLSTEEKLYGLSLLWKEASYNFAFFDQVPDLDFDAAYEATIPKVLATNNTFEYYRELQRFMALLKDGHTGVYFPENISEKHFNWPGVWAVEVKGEAVIVAVDKTLESKIPLGSKVVSVNGLLLEQHLNTKVIPFLNDISTKKVERTKAIQIMLGEGIEGSEVTIGIRTLKMELKEVRLIRDTLQRKRDYAFLDVYMPFMNNNQSLTEFKWLDNNIAYIALNSFFDTKVVDTFKKYFHEIQKADALIIDIRSNGGGMTNIGTDILSYLIDEDVYGAKWKTPKHIAAYKAWGRYKEGSIDFQFTNAWETGDMPVVSPQENPLIVPTYVLIGRGTVSAAEDFLVYTDKISHFTTIGENTYGSTGQPLTLDLPGGGKARICTKRDTYPDGREFVGIGIKPDIYIERKIDDIINERDVVLLRAITEARKQIVNQ</sequence>
<gene>
    <name evidence="2" type="ORF">AW0309160_01169</name>
</gene>
<dbReference type="AlphaFoldDB" id="A0A5Q4YXS0"/>
<accession>A0A5Q4YXS0</accession>
<dbReference type="GO" id="GO:0030288">
    <property type="term" value="C:outer membrane-bounded periplasmic space"/>
    <property type="evidence" value="ECO:0007669"/>
    <property type="project" value="TreeGrafter"/>
</dbReference>
<dbReference type="GO" id="GO:0007165">
    <property type="term" value="P:signal transduction"/>
    <property type="evidence" value="ECO:0007669"/>
    <property type="project" value="TreeGrafter"/>
</dbReference>
<proteinExistence type="predicted"/>
<dbReference type="CDD" id="cd07563">
    <property type="entry name" value="Peptidase_S41_IRBP"/>
    <property type="match status" value="1"/>
</dbReference>
<dbReference type="EMBL" id="LR721750">
    <property type="protein sequence ID" value="VVV03786.1"/>
    <property type="molecule type" value="Genomic_DNA"/>
</dbReference>
<dbReference type="GO" id="GO:0004175">
    <property type="term" value="F:endopeptidase activity"/>
    <property type="evidence" value="ECO:0007669"/>
    <property type="project" value="TreeGrafter"/>
</dbReference>
<dbReference type="GO" id="GO:0008236">
    <property type="term" value="F:serine-type peptidase activity"/>
    <property type="evidence" value="ECO:0007669"/>
    <property type="project" value="InterPro"/>
</dbReference>
<reference evidence="2" key="1">
    <citation type="submission" date="2019-09" db="EMBL/GenBank/DDBJ databases">
        <authorList>
            <person name="Hjerde E."/>
        </authorList>
    </citation>
    <scope>NUCLEOTIDE SEQUENCE</scope>
    <source>
        <strain evidence="2">06/09/160</strain>
    </source>
</reference>
<evidence type="ECO:0000259" key="1">
    <source>
        <dbReference type="SMART" id="SM00245"/>
    </source>
</evidence>
<dbReference type="InterPro" id="IPR005151">
    <property type="entry name" value="Tail-specific_protease"/>
</dbReference>
<dbReference type="SUPFAM" id="SSF52096">
    <property type="entry name" value="ClpP/crotonase"/>
    <property type="match status" value="1"/>
</dbReference>
<organism evidence="2">
    <name type="scientific">Aliivibrio wodanis</name>
    <dbReference type="NCBI Taxonomy" id="80852"/>
    <lineage>
        <taxon>Bacteria</taxon>
        <taxon>Pseudomonadati</taxon>
        <taxon>Pseudomonadota</taxon>
        <taxon>Gammaproteobacteria</taxon>
        <taxon>Vibrionales</taxon>
        <taxon>Vibrionaceae</taxon>
        <taxon>Aliivibrio</taxon>
    </lineage>
</organism>
<name>A0A5Q4YXS0_9GAMM</name>